<protein>
    <submittedName>
        <fullName evidence="1">Uncharacterized protein</fullName>
    </submittedName>
</protein>
<organism evidence="1">
    <name type="scientific">viral metagenome</name>
    <dbReference type="NCBI Taxonomy" id="1070528"/>
    <lineage>
        <taxon>unclassified sequences</taxon>
        <taxon>metagenomes</taxon>
        <taxon>organismal metagenomes</taxon>
    </lineage>
</organism>
<gene>
    <name evidence="1" type="ORF">MM415A07715_0009</name>
</gene>
<proteinExistence type="predicted"/>
<sequence length="40" mass="4620">MKLNCPKCGKDNGAWMPDWPEIIPEKILCRFCVSNLIVKK</sequence>
<name>A0A6M3JDF7_9ZZZZ</name>
<evidence type="ECO:0000313" key="1">
    <source>
        <dbReference type="EMBL" id="QJA68229.1"/>
    </source>
</evidence>
<reference evidence="1" key="1">
    <citation type="submission" date="2020-03" db="EMBL/GenBank/DDBJ databases">
        <title>The deep terrestrial virosphere.</title>
        <authorList>
            <person name="Holmfeldt K."/>
            <person name="Nilsson E."/>
            <person name="Simone D."/>
            <person name="Lopez-Fernandez M."/>
            <person name="Wu X."/>
            <person name="de Brujin I."/>
            <person name="Lundin D."/>
            <person name="Andersson A."/>
            <person name="Bertilsson S."/>
            <person name="Dopson M."/>
        </authorList>
    </citation>
    <scope>NUCLEOTIDE SEQUENCE</scope>
    <source>
        <strain evidence="1">MM415A07715</strain>
    </source>
</reference>
<accession>A0A6M3JDF7</accession>
<dbReference type="EMBL" id="MT141598">
    <property type="protein sequence ID" value="QJA68229.1"/>
    <property type="molecule type" value="Genomic_DNA"/>
</dbReference>
<dbReference type="AlphaFoldDB" id="A0A6M3JDF7"/>